<comment type="caution">
    <text evidence="1">The sequence shown here is derived from an EMBL/GenBank/DDBJ whole genome shotgun (WGS) entry which is preliminary data.</text>
</comment>
<evidence type="ECO:0000313" key="1">
    <source>
        <dbReference type="EMBL" id="KAG0247272.1"/>
    </source>
</evidence>
<gene>
    <name evidence="1" type="ORF">BG011_001758</name>
</gene>
<name>A0A9P6PL32_9FUNG</name>
<dbReference type="EMBL" id="JAAAJA010001493">
    <property type="protein sequence ID" value="KAG0247272.1"/>
    <property type="molecule type" value="Genomic_DNA"/>
</dbReference>
<organism evidence="1 2">
    <name type="scientific">Mortierella polycephala</name>
    <dbReference type="NCBI Taxonomy" id="41804"/>
    <lineage>
        <taxon>Eukaryota</taxon>
        <taxon>Fungi</taxon>
        <taxon>Fungi incertae sedis</taxon>
        <taxon>Mucoromycota</taxon>
        <taxon>Mortierellomycotina</taxon>
        <taxon>Mortierellomycetes</taxon>
        <taxon>Mortierellales</taxon>
        <taxon>Mortierellaceae</taxon>
        <taxon>Mortierella</taxon>
    </lineage>
</organism>
<sequence length="565" mass="62278">MSDDGAPVLKSEEIMRTCPKCVEKHYFTSIEQERSHNLEYHSTAFLVRFKNNAGSEYELSVQQADGAFPCPICQELFITKAACRRHLQITCGAQYQVEDHIEQVLSPGTIPDVLVIPAVQPSTTETLASSRDYDSAILSACHKENQSSEEKRKAISIIEALKLKPFVLKDQFGVEQYALAHATVVDRLAIGQVCVCATNIPQKKRRLEDKAPSTYSPNASSGLEQLMAISPYGSALLSRTFVELDRPMCDLLNEDWAFQPHLQYACAQVLAGSIFLNTRNGQAVINNTVEVYGRTRTVDAHRERFFVKDGVASRTSLPPATKVRYRDVWPLTLPDTEGERLLLGTQSFNALVTSSLRLDLKAPASIGAHTSSFRLLNSEDSAATHIYLDKESVTVGLSIARNKDAYFISARNKLQQLRQLGSKFYDSSTYRLCRASGYLTLRHACNPYTVFTLANFNQSSSKDGQAASTLFQDIAEAVLSLGSKAVLRRDALFRLRAQCLADGNVGMTLDKIIASSPADQEFIPVIGNVILNAELEGLAQVLSSYISTANKSVGAFVQECFSIDT</sequence>
<proteinExistence type="predicted"/>
<dbReference type="AlphaFoldDB" id="A0A9P6PL32"/>
<evidence type="ECO:0000313" key="2">
    <source>
        <dbReference type="Proteomes" id="UP000726737"/>
    </source>
</evidence>
<dbReference type="OrthoDB" id="2250876at2759"/>
<keyword evidence="2" id="KW-1185">Reference proteome</keyword>
<reference evidence="1" key="1">
    <citation type="journal article" date="2020" name="Fungal Divers.">
        <title>Resolving the Mortierellaceae phylogeny through synthesis of multi-gene phylogenetics and phylogenomics.</title>
        <authorList>
            <person name="Vandepol N."/>
            <person name="Liber J."/>
            <person name="Desiro A."/>
            <person name="Na H."/>
            <person name="Kennedy M."/>
            <person name="Barry K."/>
            <person name="Grigoriev I.V."/>
            <person name="Miller A.N."/>
            <person name="O'Donnell K."/>
            <person name="Stajich J.E."/>
            <person name="Bonito G."/>
        </authorList>
    </citation>
    <scope>NUCLEOTIDE SEQUENCE</scope>
    <source>
        <strain evidence="1">KOD948</strain>
    </source>
</reference>
<dbReference type="Proteomes" id="UP000726737">
    <property type="component" value="Unassembled WGS sequence"/>
</dbReference>
<accession>A0A9P6PL32</accession>
<protein>
    <submittedName>
        <fullName evidence="1">Uncharacterized protein</fullName>
    </submittedName>
</protein>